<feature type="transmembrane region" description="Helical" evidence="1">
    <location>
        <begin position="46"/>
        <end position="68"/>
    </location>
</feature>
<dbReference type="InterPro" id="IPR026841">
    <property type="entry name" value="Aur1/Ipt1"/>
</dbReference>
<evidence type="ECO:0000259" key="2">
    <source>
        <dbReference type="Pfam" id="PF14378"/>
    </source>
</evidence>
<gene>
    <name evidence="3" type="ORF">MAQ5080_01483</name>
</gene>
<reference evidence="3 4" key="1">
    <citation type="submission" date="2016-06" db="EMBL/GenBank/DDBJ databases">
        <authorList>
            <person name="Kjaerup R.B."/>
            <person name="Dalgaard T.S."/>
            <person name="Juul-Madsen H.R."/>
        </authorList>
    </citation>
    <scope>NUCLEOTIDE SEQUENCE [LARGE SCALE GENOMIC DNA]</scope>
    <source>
        <strain evidence="3 4">CECT 5080</strain>
    </source>
</reference>
<dbReference type="AlphaFoldDB" id="A0A1A8TA71"/>
<feature type="transmembrane region" description="Helical" evidence="1">
    <location>
        <begin position="89"/>
        <end position="109"/>
    </location>
</feature>
<dbReference type="STRING" id="295068.MAQ5080_01483"/>
<dbReference type="EMBL" id="FLOC01000007">
    <property type="protein sequence ID" value="SBS29725.1"/>
    <property type="molecule type" value="Genomic_DNA"/>
</dbReference>
<protein>
    <recommendedName>
        <fullName evidence="2">Inositolphosphotransferase Aur1/Ipt1 domain-containing protein</fullName>
    </recommendedName>
</protein>
<evidence type="ECO:0000313" key="4">
    <source>
        <dbReference type="Proteomes" id="UP000092627"/>
    </source>
</evidence>
<feature type="transmembrane region" description="Helical" evidence="1">
    <location>
        <begin position="269"/>
        <end position="290"/>
    </location>
</feature>
<organism evidence="3 4">
    <name type="scientific">Marinomonas aquimarina</name>
    <dbReference type="NCBI Taxonomy" id="295068"/>
    <lineage>
        <taxon>Bacteria</taxon>
        <taxon>Pseudomonadati</taxon>
        <taxon>Pseudomonadota</taxon>
        <taxon>Gammaproteobacteria</taxon>
        <taxon>Oceanospirillales</taxon>
        <taxon>Oceanospirillaceae</taxon>
        <taxon>Marinomonas</taxon>
    </lineage>
</organism>
<feature type="transmembrane region" description="Helical" evidence="1">
    <location>
        <begin position="320"/>
        <end position="338"/>
    </location>
</feature>
<feature type="transmembrane region" description="Helical" evidence="1">
    <location>
        <begin position="160"/>
        <end position="178"/>
    </location>
</feature>
<keyword evidence="1" id="KW-0812">Transmembrane</keyword>
<sequence length="362" mass="41546">MRINLDSKPIKRDMDIYLLCTLIVLIHFSTHLLLDVPLSTSIYFETIIRASILTGTLAMIVNFIRIIIIREKKPIRAFLSPLLHHIKNPYESINLIIILCFVSVVFSIYTTTKQFIPNLVPFYLDPFLVKADYYLHFNNHPWELTHKLFNTSFLSGTLNLFYNLWFFFFWIFLMYFCFSKSRESLRKNSIITFLLCWVINGNILAILFSSAGPCYYDNLYQNSAPFGALFEVLNAQNLELVQNNHFLGIWSLNIQDLLWQSYISGSSTFGGGISAMPSMHVSVATLMALSLANMNRILGLLGWLYLIIILIGSVHLGWHYALDGYISILTTVAIWYAVKKYLPSSINRTTESTNTPSLQQGL</sequence>
<dbReference type="OrthoDB" id="9816314at2"/>
<name>A0A1A8TA71_9GAMM</name>
<feature type="domain" description="Inositolphosphotransferase Aur1/Ipt1" evidence="2">
    <location>
        <begin position="128"/>
        <end position="336"/>
    </location>
</feature>
<keyword evidence="1" id="KW-1133">Transmembrane helix</keyword>
<keyword evidence="4" id="KW-1185">Reference proteome</keyword>
<evidence type="ECO:0000256" key="1">
    <source>
        <dbReference type="SAM" id="Phobius"/>
    </source>
</evidence>
<feature type="transmembrane region" description="Helical" evidence="1">
    <location>
        <begin position="16"/>
        <end position="34"/>
    </location>
</feature>
<feature type="transmembrane region" description="Helical" evidence="1">
    <location>
        <begin position="297"/>
        <end position="314"/>
    </location>
</feature>
<dbReference type="Pfam" id="PF14378">
    <property type="entry name" value="PAP2_3"/>
    <property type="match status" value="1"/>
</dbReference>
<feature type="transmembrane region" description="Helical" evidence="1">
    <location>
        <begin position="190"/>
        <end position="211"/>
    </location>
</feature>
<dbReference type="Proteomes" id="UP000092627">
    <property type="component" value="Unassembled WGS sequence"/>
</dbReference>
<evidence type="ECO:0000313" key="3">
    <source>
        <dbReference type="EMBL" id="SBS29725.1"/>
    </source>
</evidence>
<dbReference type="GO" id="GO:0016020">
    <property type="term" value="C:membrane"/>
    <property type="evidence" value="ECO:0007669"/>
    <property type="project" value="UniProtKB-SubCell"/>
</dbReference>
<keyword evidence="1" id="KW-0472">Membrane</keyword>
<accession>A0A1A8TA71</accession>
<proteinExistence type="predicted"/>